<accession>A0A0M9BS36</accession>
<feature type="transmembrane region" description="Helical" evidence="1">
    <location>
        <begin position="12"/>
        <end position="28"/>
    </location>
</feature>
<gene>
    <name evidence="2" type="ORF">AMS66_02725</name>
</gene>
<dbReference type="EMBL" id="LITU01000029">
    <property type="protein sequence ID" value="KOY17883.1"/>
    <property type="molecule type" value="Genomic_DNA"/>
</dbReference>
<evidence type="ECO:0000313" key="3">
    <source>
        <dbReference type="Proteomes" id="UP000037688"/>
    </source>
</evidence>
<sequence length="59" mass="6601">MDDFTKNYLRNLLMLIVFIVGMGLVIVGQKNIGAPGLGLMLLGLAMLIGLLWLHNRKYK</sequence>
<dbReference type="AlphaFoldDB" id="A0A0M9BS36"/>
<organism evidence="2 3">
    <name type="scientific">Paenibacillus xylanivorans</name>
    <dbReference type="NCBI Taxonomy" id="1705561"/>
    <lineage>
        <taxon>Bacteria</taxon>
        <taxon>Bacillati</taxon>
        <taxon>Bacillota</taxon>
        <taxon>Bacilli</taxon>
        <taxon>Bacillales</taxon>
        <taxon>Paenibacillaceae</taxon>
        <taxon>Paenibacillus</taxon>
    </lineage>
</organism>
<dbReference type="PATRIC" id="fig|1705561.3.peg.10"/>
<evidence type="ECO:0000313" key="2">
    <source>
        <dbReference type="EMBL" id="KOY17883.1"/>
    </source>
</evidence>
<dbReference type="OrthoDB" id="2666917at2"/>
<protein>
    <submittedName>
        <fullName evidence="2">Uncharacterized protein</fullName>
    </submittedName>
</protein>
<keyword evidence="3" id="KW-1185">Reference proteome</keyword>
<name>A0A0M9BS36_9BACL</name>
<proteinExistence type="predicted"/>
<evidence type="ECO:0000256" key="1">
    <source>
        <dbReference type="SAM" id="Phobius"/>
    </source>
</evidence>
<keyword evidence="1" id="KW-1133">Transmembrane helix</keyword>
<dbReference type="RefSeq" id="WP_053779332.1">
    <property type="nucleotide sequence ID" value="NZ_LITU01000029.1"/>
</dbReference>
<keyword evidence="1" id="KW-0472">Membrane</keyword>
<dbReference type="Proteomes" id="UP000037688">
    <property type="component" value="Unassembled WGS sequence"/>
</dbReference>
<dbReference type="Pfam" id="PF21844">
    <property type="entry name" value="DUF6903"/>
    <property type="match status" value="1"/>
</dbReference>
<feature type="transmembrane region" description="Helical" evidence="1">
    <location>
        <begin position="34"/>
        <end position="53"/>
    </location>
</feature>
<dbReference type="InterPro" id="IPR054198">
    <property type="entry name" value="DUF6903"/>
</dbReference>
<comment type="caution">
    <text evidence="2">The sequence shown here is derived from an EMBL/GenBank/DDBJ whole genome shotgun (WGS) entry which is preliminary data.</text>
</comment>
<reference evidence="2 3" key="1">
    <citation type="submission" date="2015-08" db="EMBL/GenBank/DDBJ databases">
        <title>Draft genome sequence of cellulolytic and xylanolytic Paenibacillus sp. A59, isolated from a decaying forest soil from Patagonia, Argentina.</title>
        <authorList>
            <person name="Ghio S."/>
            <person name="Caceres A.M."/>
            <person name="Talia P."/>
            <person name="Grasso D."/>
            <person name="Campos E."/>
        </authorList>
    </citation>
    <scope>NUCLEOTIDE SEQUENCE [LARGE SCALE GENOMIC DNA]</scope>
    <source>
        <strain evidence="2 3">A59</strain>
    </source>
</reference>
<keyword evidence="1" id="KW-0812">Transmembrane</keyword>